<evidence type="ECO:0000256" key="1">
    <source>
        <dbReference type="SAM" id="MobiDB-lite"/>
    </source>
</evidence>
<feature type="compositionally biased region" description="Low complexity" evidence="1">
    <location>
        <begin position="116"/>
        <end position="125"/>
    </location>
</feature>
<gene>
    <name evidence="2" type="ORF">AAE021_04530</name>
</gene>
<dbReference type="EMBL" id="CP151657">
    <property type="protein sequence ID" value="WZP16838.1"/>
    <property type="molecule type" value="Genomic_DNA"/>
</dbReference>
<dbReference type="Proteomes" id="UP001448858">
    <property type="component" value="Chromosome"/>
</dbReference>
<dbReference type="RefSeq" id="WP_342024436.1">
    <property type="nucleotide sequence ID" value="NZ_CP151657.1"/>
</dbReference>
<keyword evidence="3" id="KW-1185">Reference proteome</keyword>
<evidence type="ECO:0000313" key="3">
    <source>
        <dbReference type="Proteomes" id="UP001448858"/>
    </source>
</evidence>
<name>A0ABZ2ZXF3_9MICC</name>
<accession>A0ABZ2ZXF3</accession>
<feature type="compositionally biased region" description="Basic and acidic residues" evidence="1">
    <location>
        <begin position="99"/>
        <end position="109"/>
    </location>
</feature>
<organism evidence="2 3">
    <name type="scientific">Arthrobacter citreus</name>
    <dbReference type="NCBI Taxonomy" id="1670"/>
    <lineage>
        <taxon>Bacteria</taxon>
        <taxon>Bacillati</taxon>
        <taxon>Actinomycetota</taxon>
        <taxon>Actinomycetes</taxon>
        <taxon>Micrococcales</taxon>
        <taxon>Micrococcaceae</taxon>
        <taxon>Arthrobacter</taxon>
    </lineage>
</organism>
<proteinExistence type="predicted"/>
<feature type="region of interest" description="Disordered" evidence="1">
    <location>
        <begin position="87"/>
        <end position="125"/>
    </location>
</feature>
<evidence type="ECO:0000313" key="2">
    <source>
        <dbReference type="EMBL" id="WZP16838.1"/>
    </source>
</evidence>
<sequence>MDQEAAERLAARYARRAEPLELTPEELDFEHHPATTSVPGIPVWAWIRFPNAAERVKGEACTWNARAVQVLWTDAGIRRATWVWASAVSRRSSGGRKTGLGERTGEHSADTGPGAGPEAGAPPSS</sequence>
<reference evidence="2 3" key="1">
    <citation type="submission" date="2024-04" db="EMBL/GenBank/DDBJ databases">
        <title>Arthrobacter sp. from Plains bison fecal sample.</title>
        <authorList>
            <person name="Ruzzini A."/>
        </authorList>
    </citation>
    <scope>NUCLEOTIDE SEQUENCE [LARGE SCALE GENOMIC DNA]</scope>
    <source>
        <strain evidence="2 3">EINP1</strain>
    </source>
</reference>
<protein>
    <submittedName>
        <fullName evidence="2">Uncharacterized protein</fullName>
    </submittedName>
</protein>